<dbReference type="EMBL" id="BJND01000089">
    <property type="protein sequence ID" value="GEC10031.1"/>
    <property type="molecule type" value="Genomic_DNA"/>
</dbReference>
<organism evidence="2 3">
    <name type="scientific">Streptomyces spinoverrucosus</name>
    <dbReference type="NCBI Taxonomy" id="284043"/>
    <lineage>
        <taxon>Bacteria</taxon>
        <taxon>Bacillati</taxon>
        <taxon>Actinomycetota</taxon>
        <taxon>Actinomycetes</taxon>
        <taxon>Kitasatosporales</taxon>
        <taxon>Streptomycetaceae</taxon>
        <taxon>Streptomyces</taxon>
    </lineage>
</organism>
<dbReference type="AlphaFoldDB" id="A0A4Y3VW81"/>
<evidence type="ECO:0000313" key="2">
    <source>
        <dbReference type="EMBL" id="GEC10031.1"/>
    </source>
</evidence>
<feature type="region of interest" description="Disordered" evidence="1">
    <location>
        <begin position="70"/>
        <end position="107"/>
    </location>
</feature>
<proteinExistence type="predicted"/>
<name>A0A4Y3VW81_9ACTN</name>
<dbReference type="Proteomes" id="UP000317881">
    <property type="component" value="Unassembled WGS sequence"/>
</dbReference>
<feature type="compositionally biased region" description="Basic and acidic residues" evidence="1">
    <location>
        <begin position="91"/>
        <end position="107"/>
    </location>
</feature>
<gene>
    <name evidence="2" type="ORF">SSP24_76860</name>
</gene>
<evidence type="ECO:0000256" key="1">
    <source>
        <dbReference type="SAM" id="MobiDB-lite"/>
    </source>
</evidence>
<accession>A0A4Y3VW81</accession>
<comment type="caution">
    <text evidence="2">The sequence shown here is derived from an EMBL/GenBank/DDBJ whole genome shotgun (WGS) entry which is preliminary data.</text>
</comment>
<keyword evidence="3" id="KW-1185">Reference proteome</keyword>
<evidence type="ECO:0000313" key="3">
    <source>
        <dbReference type="Proteomes" id="UP000317881"/>
    </source>
</evidence>
<reference evidence="2 3" key="1">
    <citation type="submission" date="2019-06" db="EMBL/GenBank/DDBJ databases">
        <title>Whole genome shotgun sequence of Streptomyces spinoverrucosus NBRC 14228.</title>
        <authorList>
            <person name="Hosoyama A."/>
            <person name="Uohara A."/>
            <person name="Ohji S."/>
            <person name="Ichikawa N."/>
        </authorList>
    </citation>
    <scope>NUCLEOTIDE SEQUENCE [LARGE SCALE GENOMIC DNA]</scope>
    <source>
        <strain evidence="2 3">NBRC 14228</strain>
    </source>
</reference>
<protein>
    <submittedName>
        <fullName evidence="2">Uncharacterized protein</fullName>
    </submittedName>
</protein>
<sequence length="107" mass="11733">MRLTETCVRSLKLAFTRSMMWMRERQGWPEWFHVGAGLSMTTHLNPPPTPALVLTSCPVCLPLGREWAGGGAERGGDMSAGAAAHTLPPGEAERRRVLEPVEKVVTH</sequence>